<organism evidence="1 2">
    <name type="scientific">Flavobacterium piscis</name>
    <dbReference type="NCBI Taxonomy" id="1114874"/>
    <lineage>
        <taxon>Bacteria</taxon>
        <taxon>Pseudomonadati</taxon>
        <taxon>Bacteroidota</taxon>
        <taxon>Flavobacteriia</taxon>
        <taxon>Flavobacteriales</taxon>
        <taxon>Flavobacteriaceae</taxon>
        <taxon>Flavobacterium</taxon>
    </lineage>
</organism>
<dbReference type="Proteomes" id="UP001269081">
    <property type="component" value="Unassembled WGS sequence"/>
</dbReference>
<dbReference type="NCBIfam" id="TIGR02436">
    <property type="entry name" value="four helix bundle protein"/>
    <property type="match status" value="1"/>
</dbReference>
<gene>
    <name evidence="1" type="ORF">J2W48_001746</name>
</gene>
<reference evidence="1 2" key="1">
    <citation type="submission" date="2023-07" db="EMBL/GenBank/DDBJ databases">
        <title>Sorghum-associated microbial communities from plants grown in Nebraska, USA.</title>
        <authorList>
            <person name="Schachtman D."/>
        </authorList>
    </citation>
    <scope>NUCLEOTIDE SEQUENCE [LARGE SCALE GENOMIC DNA]</scope>
    <source>
        <strain evidence="1 2">4129</strain>
    </source>
</reference>
<proteinExistence type="predicted"/>
<dbReference type="EMBL" id="JAVDWQ010000004">
    <property type="protein sequence ID" value="MDR7209808.1"/>
    <property type="molecule type" value="Genomic_DNA"/>
</dbReference>
<accession>A0ABU1Y6V9</accession>
<dbReference type="PANTHER" id="PTHR38471">
    <property type="entry name" value="FOUR HELIX BUNDLE PROTEIN"/>
    <property type="match status" value="1"/>
</dbReference>
<keyword evidence="2" id="KW-1185">Reference proteome</keyword>
<dbReference type="Gene3D" id="1.20.1440.60">
    <property type="entry name" value="23S rRNA-intervening sequence"/>
    <property type="match status" value="1"/>
</dbReference>
<dbReference type="PIRSF" id="PIRSF035652">
    <property type="entry name" value="CHP02436"/>
    <property type="match status" value="1"/>
</dbReference>
<dbReference type="InterPro" id="IPR036583">
    <property type="entry name" value="23S_rRNA_IVS_sf"/>
</dbReference>
<protein>
    <submittedName>
        <fullName evidence="1">Four helix bundle protein</fullName>
    </submittedName>
</protein>
<dbReference type="Pfam" id="PF05635">
    <property type="entry name" value="23S_rRNA_IVP"/>
    <property type="match status" value="1"/>
</dbReference>
<name>A0ABU1Y6V9_9FLAO</name>
<sequence length="71" mass="8042">MAENIIKVKSFSFALRIIKLSQFLNGEKKEFILSKQLLRSGTAIGALVRESEQAESKKDFIHKISNCSKRS</sequence>
<comment type="caution">
    <text evidence="1">The sequence shown here is derived from an EMBL/GenBank/DDBJ whole genome shotgun (WGS) entry which is preliminary data.</text>
</comment>
<dbReference type="InterPro" id="IPR012657">
    <property type="entry name" value="23S_rRNA-intervening_sequence"/>
</dbReference>
<dbReference type="PANTHER" id="PTHR38471:SF2">
    <property type="entry name" value="FOUR HELIX BUNDLE PROTEIN"/>
    <property type="match status" value="1"/>
</dbReference>
<dbReference type="SUPFAM" id="SSF158446">
    <property type="entry name" value="IVS-encoded protein-like"/>
    <property type="match status" value="1"/>
</dbReference>
<evidence type="ECO:0000313" key="2">
    <source>
        <dbReference type="Proteomes" id="UP001269081"/>
    </source>
</evidence>
<evidence type="ECO:0000313" key="1">
    <source>
        <dbReference type="EMBL" id="MDR7209808.1"/>
    </source>
</evidence>